<dbReference type="NCBIfam" id="TIGR01252">
    <property type="entry name" value="acetolac_decarb"/>
    <property type="match status" value="1"/>
</dbReference>
<dbReference type="EMBL" id="AZDV01000026">
    <property type="protein sequence ID" value="KRK94267.1"/>
    <property type="molecule type" value="Genomic_DNA"/>
</dbReference>
<dbReference type="STRING" id="1423715.FD25_GL000223"/>
<comment type="similarity">
    <text evidence="3 9">Belongs to the alpha-acetolactate decarboxylase family.</text>
</comment>
<keyword evidence="6 9" id="KW-0210">Decarboxylase</keyword>
<evidence type="ECO:0000256" key="6">
    <source>
        <dbReference type="ARBA" id="ARBA00022793"/>
    </source>
</evidence>
<keyword evidence="11" id="KW-1185">Reference proteome</keyword>
<dbReference type="Gene3D" id="3.30.1330.80">
    <property type="entry name" value="Hypothetical protein, similar to alpha- acetolactate decarboxylase, domain 2"/>
    <property type="match status" value="2"/>
</dbReference>
<keyword evidence="8 9" id="KW-0456">Lyase</keyword>
<evidence type="ECO:0000256" key="4">
    <source>
        <dbReference type="ARBA" id="ARBA00013204"/>
    </source>
</evidence>
<evidence type="ECO:0000256" key="2">
    <source>
        <dbReference type="ARBA" id="ARBA00005170"/>
    </source>
</evidence>
<dbReference type="PIRSF" id="PIRSF001332">
    <property type="entry name" value="Acetolac_decarb"/>
    <property type="match status" value="1"/>
</dbReference>
<dbReference type="UniPathway" id="UPA00626">
    <property type="reaction ID" value="UER00678"/>
</dbReference>
<evidence type="ECO:0000256" key="3">
    <source>
        <dbReference type="ARBA" id="ARBA00007106"/>
    </source>
</evidence>
<evidence type="ECO:0000256" key="8">
    <source>
        <dbReference type="ARBA" id="ARBA00023239"/>
    </source>
</evidence>
<dbReference type="AlphaFoldDB" id="A0A0R1LEN1"/>
<reference evidence="10 11" key="1">
    <citation type="journal article" date="2015" name="Genome Announc.">
        <title>Expanding the biotechnology potential of lactobacilli through comparative genomics of 213 strains and associated genera.</title>
        <authorList>
            <person name="Sun Z."/>
            <person name="Harris H.M."/>
            <person name="McCann A."/>
            <person name="Guo C."/>
            <person name="Argimon S."/>
            <person name="Zhang W."/>
            <person name="Yang X."/>
            <person name="Jeffery I.B."/>
            <person name="Cooney J.C."/>
            <person name="Kagawa T.F."/>
            <person name="Liu W."/>
            <person name="Song Y."/>
            <person name="Salvetti E."/>
            <person name="Wrobel A."/>
            <person name="Rasinkangas P."/>
            <person name="Parkhill J."/>
            <person name="Rea M.C."/>
            <person name="O'Sullivan O."/>
            <person name="Ritari J."/>
            <person name="Douillard F.P."/>
            <person name="Paul Ross R."/>
            <person name="Yang R."/>
            <person name="Briner A.E."/>
            <person name="Felis G.E."/>
            <person name="de Vos W.M."/>
            <person name="Barrangou R."/>
            <person name="Klaenhammer T.R."/>
            <person name="Caufield P.W."/>
            <person name="Cui Y."/>
            <person name="Zhang H."/>
            <person name="O'Toole P.W."/>
        </authorList>
    </citation>
    <scope>NUCLEOTIDE SEQUENCE [LARGE SCALE GENOMIC DNA]</scope>
    <source>
        <strain evidence="10 11">DSM 19394</strain>
    </source>
</reference>
<dbReference type="GO" id="GO:0047605">
    <property type="term" value="F:acetolactate decarboxylase activity"/>
    <property type="evidence" value="ECO:0007669"/>
    <property type="project" value="UniProtKB-UniRule"/>
</dbReference>
<comment type="catalytic activity">
    <reaction evidence="1 9">
        <text>(2S)-2-acetolactate + H(+) = (R)-acetoin + CO2</text>
        <dbReference type="Rhea" id="RHEA:21580"/>
        <dbReference type="ChEBI" id="CHEBI:15378"/>
        <dbReference type="ChEBI" id="CHEBI:15686"/>
        <dbReference type="ChEBI" id="CHEBI:16526"/>
        <dbReference type="ChEBI" id="CHEBI:58476"/>
        <dbReference type="EC" id="4.1.1.5"/>
    </reaction>
</comment>
<evidence type="ECO:0000256" key="5">
    <source>
        <dbReference type="ARBA" id="ARBA00020164"/>
    </source>
</evidence>
<comment type="caution">
    <text evidence="10">The sequence shown here is derived from an EMBL/GenBank/DDBJ whole genome shotgun (WGS) entry which is preliminary data.</text>
</comment>
<evidence type="ECO:0000256" key="9">
    <source>
        <dbReference type="PIRNR" id="PIRNR001332"/>
    </source>
</evidence>
<dbReference type="Pfam" id="PF03306">
    <property type="entry name" value="AAL_decarboxy"/>
    <property type="match status" value="1"/>
</dbReference>
<keyword evidence="7 9" id="KW-0005">Acetoin biosynthesis</keyword>
<dbReference type="OrthoDB" id="8612680at2"/>
<gene>
    <name evidence="10" type="ORF">FD25_GL000223</name>
</gene>
<evidence type="ECO:0000256" key="7">
    <source>
        <dbReference type="ARBA" id="ARBA00023061"/>
    </source>
</evidence>
<accession>A0A0R1LEN1</accession>
<evidence type="ECO:0000313" key="10">
    <source>
        <dbReference type="EMBL" id="KRK94267.1"/>
    </source>
</evidence>
<dbReference type="Proteomes" id="UP000051955">
    <property type="component" value="Unassembled WGS sequence"/>
</dbReference>
<dbReference type="EC" id="4.1.1.5" evidence="4 9"/>
<protein>
    <recommendedName>
        <fullName evidence="5 9">Alpha-acetolactate decarboxylase</fullName>
        <ecNumber evidence="4 9">4.1.1.5</ecNumber>
    </recommendedName>
</protein>
<proteinExistence type="inferred from homology"/>
<dbReference type="PANTHER" id="PTHR35524">
    <property type="entry name" value="ALPHA-ACETOLACTATE DECARBOXYLASE"/>
    <property type="match status" value="1"/>
</dbReference>
<evidence type="ECO:0000256" key="1">
    <source>
        <dbReference type="ARBA" id="ARBA00001784"/>
    </source>
</evidence>
<dbReference type="InterPro" id="IPR005128">
    <property type="entry name" value="Acetolactate_a_deCO2ase"/>
</dbReference>
<dbReference type="GO" id="GO:0045151">
    <property type="term" value="P:acetoin biosynthetic process"/>
    <property type="evidence" value="ECO:0007669"/>
    <property type="project" value="UniProtKB-UniRule"/>
</dbReference>
<evidence type="ECO:0000313" key="11">
    <source>
        <dbReference type="Proteomes" id="UP000051955"/>
    </source>
</evidence>
<dbReference type="PANTHER" id="PTHR35524:SF1">
    <property type="entry name" value="ALPHA-ACETOLACTATE DECARBOXYLASE"/>
    <property type="match status" value="1"/>
</dbReference>
<dbReference type="CDD" id="cd17299">
    <property type="entry name" value="acetolactate_decarboxylase"/>
    <property type="match status" value="1"/>
</dbReference>
<organism evidence="10 11">
    <name type="scientific">Levilactobacillus acidifarinae DSM 19394 = JCM 15949</name>
    <dbReference type="NCBI Taxonomy" id="1423715"/>
    <lineage>
        <taxon>Bacteria</taxon>
        <taxon>Bacillati</taxon>
        <taxon>Bacillota</taxon>
        <taxon>Bacilli</taxon>
        <taxon>Lactobacillales</taxon>
        <taxon>Lactobacillaceae</taxon>
        <taxon>Levilactobacillus</taxon>
    </lineage>
</organism>
<dbReference type="PATRIC" id="fig|1423715.3.peg.239"/>
<dbReference type="SUPFAM" id="SSF117856">
    <property type="entry name" value="AF0104/ALDC/Ptd012-like"/>
    <property type="match status" value="1"/>
</dbReference>
<name>A0A0R1LEN1_9LACO</name>
<sequence>MSNTTTLYQHGTLALLVPGLLDGTLTMRELLAHGDTGIGTGEGLDGELIILDGTPYQIDSHGNVNLVSADFTLPFANSHFADYGDLMAVENATRADLQQQIMAETHSANTFFSVKITGTFTQMRTRAVQKSSQPYHSLAKTAEKQSIFSRDTVTGTLLSYYSPQLFDGAAVGGFHSHFLSQDHDFGGHILDFATVDGNVTWQQFDSLEQHLPTQSSAYMTHDFAHDDILGDIHQAEG</sequence>
<dbReference type="RefSeq" id="WP_057803103.1">
    <property type="nucleotide sequence ID" value="NZ_AZDV01000026.1"/>
</dbReference>
<comment type="pathway">
    <text evidence="2 9">Polyol metabolism; (R,R)-butane-2,3-diol biosynthesis; (R,R)-butane-2,3-diol from pyruvate: step 2/3.</text>
</comment>